<protein>
    <submittedName>
        <fullName evidence="5">Cold-shock protein</fullName>
    </submittedName>
</protein>
<evidence type="ECO:0000259" key="4">
    <source>
        <dbReference type="PROSITE" id="PS51857"/>
    </source>
</evidence>
<proteinExistence type="predicted"/>
<dbReference type="OrthoDB" id="9810590at2"/>
<dbReference type="FunFam" id="2.40.50.140:FF:000006">
    <property type="entry name" value="Cold shock protein CspC"/>
    <property type="match status" value="1"/>
</dbReference>
<dbReference type="Pfam" id="PF00313">
    <property type="entry name" value="CSD"/>
    <property type="match status" value="1"/>
</dbReference>
<dbReference type="InterPro" id="IPR050181">
    <property type="entry name" value="Cold_shock_domain"/>
</dbReference>
<evidence type="ECO:0000256" key="1">
    <source>
        <dbReference type="ARBA" id="ARBA00004496"/>
    </source>
</evidence>
<reference evidence="5 6" key="1">
    <citation type="submission" date="2019-07" db="EMBL/GenBank/DDBJ databases">
        <authorList>
            <person name="Yang M."/>
            <person name="Zhao D."/>
            <person name="Xiang H."/>
        </authorList>
    </citation>
    <scope>NUCLEOTIDE SEQUENCE [LARGE SCALE GENOMIC DNA]</scope>
    <source>
        <strain evidence="5 6">IM1326</strain>
    </source>
</reference>
<dbReference type="InterPro" id="IPR019844">
    <property type="entry name" value="CSD_CS"/>
</dbReference>
<evidence type="ECO:0000256" key="2">
    <source>
        <dbReference type="ARBA" id="ARBA00022490"/>
    </source>
</evidence>
<feature type="domain" description="CSD" evidence="4">
    <location>
        <begin position="4"/>
        <end position="68"/>
    </location>
</feature>
<dbReference type="InterPro" id="IPR002059">
    <property type="entry name" value="CSP_DNA-bd"/>
</dbReference>
<dbReference type="AlphaFoldDB" id="A0A552WZV4"/>
<dbReference type="SUPFAM" id="SSF50249">
    <property type="entry name" value="Nucleic acid-binding proteins"/>
    <property type="match status" value="1"/>
</dbReference>
<dbReference type="RefSeq" id="WP_143236441.1">
    <property type="nucleotide sequence ID" value="NZ_VJWL01000004.1"/>
</dbReference>
<dbReference type="GO" id="GO:0005829">
    <property type="term" value="C:cytosol"/>
    <property type="evidence" value="ECO:0007669"/>
    <property type="project" value="UniProtKB-ARBA"/>
</dbReference>
<sequence>MSDIVTGTVKWFNESKGFGFLEREGGPDVFVHFSAITGSGFRTLTEGQKVQFTITQGQKGPQAENVTAVD</sequence>
<dbReference type="PANTHER" id="PTHR11544">
    <property type="entry name" value="COLD SHOCK DOMAIN CONTAINING PROTEINS"/>
    <property type="match status" value="1"/>
</dbReference>
<dbReference type="InterPro" id="IPR011129">
    <property type="entry name" value="CSD"/>
</dbReference>
<dbReference type="InterPro" id="IPR012156">
    <property type="entry name" value="Cold_shock_CspA"/>
</dbReference>
<evidence type="ECO:0000313" key="6">
    <source>
        <dbReference type="Proteomes" id="UP000320359"/>
    </source>
</evidence>
<dbReference type="PRINTS" id="PR00050">
    <property type="entry name" value="COLDSHOCK"/>
</dbReference>
<dbReference type="InterPro" id="IPR012340">
    <property type="entry name" value="NA-bd_OB-fold"/>
</dbReference>
<dbReference type="CDD" id="cd04458">
    <property type="entry name" value="CSP_CDS"/>
    <property type="match status" value="1"/>
</dbReference>
<dbReference type="Proteomes" id="UP000320359">
    <property type="component" value="Unassembled WGS sequence"/>
</dbReference>
<comment type="caution">
    <text evidence="5">The sequence shown here is derived from an EMBL/GenBank/DDBJ whole genome shotgun (WGS) entry which is preliminary data.</text>
</comment>
<evidence type="ECO:0000256" key="3">
    <source>
        <dbReference type="RuleBase" id="RU000408"/>
    </source>
</evidence>
<accession>A0A552WZV4</accession>
<comment type="subcellular location">
    <subcellularLocation>
        <location evidence="1 3">Cytoplasm</location>
    </subcellularLocation>
</comment>
<dbReference type="PROSITE" id="PS51857">
    <property type="entry name" value="CSD_2"/>
    <property type="match status" value="1"/>
</dbReference>
<dbReference type="EMBL" id="VJWL01000004">
    <property type="protein sequence ID" value="TRW48119.1"/>
    <property type="molecule type" value="Genomic_DNA"/>
</dbReference>
<keyword evidence="2" id="KW-0963">Cytoplasm</keyword>
<dbReference type="Gene3D" id="2.40.50.140">
    <property type="entry name" value="Nucleic acid-binding proteins"/>
    <property type="match status" value="1"/>
</dbReference>
<dbReference type="PROSITE" id="PS00352">
    <property type="entry name" value="CSD_1"/>
    <property type="match status" value="1"/>
</dbReference>
<organism evidence="5 6">
    <name type="scientific">Aliidiomarina halalkaliphila</name>
    <dbReference type="NCBI Taxonomy" id="2593535"/>
    <lineage>
        <taxon>Bacteria</taxon>
        <taxon>Pseudomonadati</taxon>
        <taxon>Pseudomonadota</taxon>
        <taxon>Gammaproteobacteria</taxon>
        <taxon>Alteromonadales</taxon>
        <taxon>Idiomarinaceae</taxon>
        <taxon>Aliidiomarina</taxon>
    </lineage>
</organism>
<dbReference type="PIRSF" id="PIRSF002599">
    <property type="entry name" value="Cold_shock_A"/>
    <property type="match status" value="1"/>
</dbReference>
<keyword evidence="6" id="KW-1185">Reference proteome</keyword>
<evidence type="ECO:0000313" key="5">
    <source>
        <dbReference type="EMBL" id="TRW48119.1"/>
    </source>
</evidence>
<name>A0A552WZV4_9GAMM</name>
<dbReference type="Gene3D" id="6.20.370.130">
    <property type="match status" value="1"/>
</dbReference>
<gene>
    <name evidence="5" type="ORF">FM042_10710</name>
</gene>
<dbReference type="SMART" id="SM00357">
    <property type="entry name" value="CSP"/>
    <property type="match status" value="1"/>
</dbReference>
<dbReference type="GO" id="GO:0003676">
    <property type="term" value="F:nucleic acid binding"/>
    <property type="evidence" value="ECO:0007669"/>
    <property type="project" value="InterPro"/>
</dbReference>